<name>A0A9D4TPE0_CHLVU</name>
<feature type="compositionally biased region" description="Polar residues" evidence="1">
    <location>
        <begin position="289"/>
        <end position="299"/>
    </location>
</feature>
<keyword evidence="3" id="KW-1185">Reference proteome</keyword>
<evidence type="ECO:0000256" key="1">
    <source>
        <dbReference type="SAM" id="MobiDB-lite"/>
    </source>
</evidence>
<evidence type="ECO:0000313" key="3">
    <source>
        <dbReference type="Proteomes" id="UP001055712"/>
    </source>
</evidence>
<accession>A0A9D4TPE0</accession>
<comment type="caution">
    <text evidence="2">The sequence shown here is derived from an EMBL/GenBank/DDBJ whole genome shotgun (WGS) entry which is preliminary data.</text>
</comment>
<feature type="compositionally biased region" description="Low complexity" evidence="1">
    <location>
        <begin position="207"/>
        <end position="252"/>
    </location>
</feature>
<reference evidence="2" key="1">
    <citation type="journal article" date="2019" name="Plant J.">
        <title>Chlorella vulgaris genome assembly and annotation reveals the molecular basis for metabolic acclimation to high light conditions.</title>
        <authorList>
            <person name="Cecchin M."/>
            <person name="Marcolungo L."/>
            <person name="Rossato M."/>
            <person name="Girolomoni L."/>
            <person name="Cosentino E."/>
            <person name="Cuine S."/>
            <person name="Li-Beisson Y."/>
            <person name="Delledonne M."/>
            <person name="Ballottari M."/>
        </authorList>
    </citation>
    <scope>NUCLEOTIDE SEQUENCE</scope>
    <source>
        <strain evidence="2">211/11P</strain>
    </source>
</reference>
<gene>
    <name evidence="2" type="ORF">D9Q98_009232</name>
</gene>
<feature type="compositionally biased region" description="Low complexity" evidence="1">
    <location>
        <begin position="114"/>
        <end position="174"/>
    </location>
</feature>
<feature type="compositionally biased region" description="Low complexity" evidence="1">
    <location>
        <begin position="300"/>
        <end position="328"/>
    </location>
</feature>
<reference evidence="2" key="2">
    <citation type="submission" date="2020-11" db="EMBL/GenBank/DDBJ databases">
        <authorList>
            <person name="Cecchin M."/>
            <person name="Marcolungo L."/>
            <person name="Rossato M."/>
            <person name="Girolomoni L."/>
            <person name="Cosentino E."/>
            <person name="Cuine S."/>
            <person name="Li-Beisson Y."/>
            <person name="Delledonne M."/>
            <person name="Ballottari M."/>
        </authorList>
    </citation>
    <scope>NUCLEOTIDE SEQUENCE</scope>
    <source>
        <strain evidence="2">211/11P</strain>
        <tissue evidence="2">Whole cell</tissue>
    </source>
</reference>
<organism evidence="2 3">
    <name type="scientific">Chlorella vulgaris</name>
    <name type="common">Green alga</name>
    <dbReference type="NCBI Taxonomy" id="3077"/>
    <lineage>
        <taxon>Eukaryota</taxon>
        <taxon>Viridiplantae</taxon>
        <taxon>Chlorophyta</taxon>
        <taxon>core chlorophytes</taxon>
        <taxon>Trebouxiophyceae</taxon>
        <taxon>Chlorellales</taxon>
        <taxon>Chlorellaceae</taxon>
        <taxon>Chlorella clade</taxon>
        <taxon>Chlorella</taxon>
    </lineage>
</organism>
<feature type="compositionally biased region" description="Polar residues" evidence="1">
    <location>
        <begin position="175"/>
        <end position="193"/>
    </location>
</feature>
<proteinExistence type="predicted"/>
<feature type="region of interest" description="Disordered" evidence="1">
    <location>
        <begin position="1"/>
        <end position="46"/>
    </location>
</feature>
<dbReference type="Proteomes" id="UP001055712">
    <property type="component" value="Unassembled WGS sequence"/>
</dbReference>
<dbReference type="AlphaFoldDB" id="A0A9D4TPE0"/>
<feature type="region of interest" description="Disordered" evidence="1">
    <location>
        <begin position="66"/>
        <end position="335"/>
    </location>
</feature>
<feature type="compositionally biased region" description="Low complexity" evidence="1">
    <location>
        <begin position="11"/>
        <end position="26"/>
    </location>
</feature>
<protein>
    <submittedName>
        <fullName evidence="2">Uncharacterized protein</fullName>
    </submittedName>
</protein>
<sequence>MATRRSTAVRSGLATAATAGTSGWLSDAPPMELLSSPPSSSAEDTGMWMDELLGVEGDDAEAWLCSSPTSSGGGAARPMSRSTSARLPGTDNHASPAVPKNKAAGAPPTPAVKRAGPAQAAPQPARLWRPATSGKPAAAAAAAASRSTTLQLRSSSSAASSAASRSGAAADGRQPSVQLSPATKVSHWLQSGNMRAKAAAAPPPTESPRASRSASWRISAAAATGSSTPASAAASNTPTRAASGSRSAAGGVPPSPRHASSSCHLKGSPAWGSAAPKRQPGSTAAKKPLQSSSLSVGTRSSASIASAVSISGRPSSGGSSISPDTSPTHVLLSGSGGPLAASPFASGAEGGDEEQLYRINQAVLPAGQGTAGTHTPEVSTRSCAYEQVALLSQASAAAWQAAHAASLGSGDAVQVLDCQLLQLERLSRCLSDASSQVLELQILEVIASRCRSAQSSCLPSTFSSPASALTAA</sequence>
<dbReference type="EMBL" id="SIDB01000007">
    <property type="protein sequence ID" value="KAI3430821.1"/>
    <property type="molecule type" value="Genomic_DNA"/>
</dbReference>
<evidence type="ECO:0000313" key="2">
    <source>
        <dbReference type="EMBL" id="KAI3430821.1"/>
    </source>
</evidence>